<feature type="compositionally biased region" description="Basic and acidic residues" evidence="2">
    <location>
        <begin position="185"/>
        <end position="200"/>
    </location>
</feature>
<dbReference type="GO" id="GO:0005681">
    <property type="term" value="C:spliceosomal complex"/>
    <property type="evidence" value="ECO:0007669"/>
    <property type="project" value="TreeGrafter"/>
</dbReference>
<comment type="caution">
    <text evidence="4">The sequence shown here is derived from an EMBL/GenBank/DDBJ whole genome shotgun (WGS) entry which is preliminary data.</text>
</comment>
<feature type="compositionally biased region" description="Low complexity" evidence="2">
    <location>
        <begin position="223"/>
        <end position="235"/>
    </location>
</feature>
<dbReference type="Pfam" id="PF01480">
    <property type="entry name" value="PWI"/>
    <property type="match status" value="1"/>
</dbReference>
<feature type="compositionally biased region" description="Basic and acidic residues" evidence="2">
    <location>
        <begin position="466"/>
        <end position="482"/>
    </location>
</feature>
<feature type="compositionally biased region" description="Basic and acidic residues" evidence="2">
    <location>
        <begin position="803"/>
        <end position="812"/>
    </location>
</feature>
<feature type="compositionally biased region" description="Basic and acidic residues" evidence="2">
    <location>
        <begin position="640"/>
        <end position="695"/>
    </location>
</feature>
<evidence type="ECO:0000313" key="4">
    <source>
        <dbReference type="EMBL" id="KAK9154352.1"/>
    </source>
</evidence>
<dbReference type="SUPFAM" id="SSF101233">
    <property type="entry name" value="PWI domain"/>
    <property type="match status" value="1"/>
</dbReference>
<feature type="compositionally biased region" description="Polar residues" evidence="2">
    <location>
        <begin position="576"/>
        <end position="585"/>
    </location>
</feature>
<dbReference type="PROSITE" id="PS51025">
    <property type="entry name" value="PWI"/>
    <property type="match status" value="1"/>
</dbReference>
<feature type="compositionally biased region" description="Polar residues" evidence="2">
    <location>
        <begin position="202"/>
        <end position="219"/>
    </location>
</feature>
<feature type="compositionally biased region" description="Basic residues" evidence="2">
    <location>
        <begin position="365"/>
        <end position="391"/>
    </location>
</feature>
<feature type="compositionally biased region" description="Basic residues" evidence="2">
    <location>
        <begin position="281"/>
        <end position="353"/>
    </location>
</feature>
<gene>
    <name evidence="4" type="ORF">Sjap_001832</name>
</gene>
<feature type="compositionally biased region" description="Low complexity" evidence="2">
    <location>
        <begin position="354"/>
        <end position="364"/>
    </location>
</feature>
<dbReference type="GO" id="GO:0003723">
    <property type="term" value="F:RNA binding"/>
    <property type="evidence" value="ECO:0007669"/>
    <property type="project" value="TreeGrafter"/>
</dbReference>
<feature type="compositionally biased region" description="Basic and acidic residues" evidence="2">
    <location>
        <begin position="494"/>
        <end position="507"/>
    </location>
</feature>
<dbReference type="PANTHER" id="PTHR23148">
    <property type="entry name" value="SERINE/ARGININE REGULATED NUCLEAR MATRIX PROTEIN"/>
    <property type="match status" value="1"/>
</dbReference>
<feature type="compositionally biased region" description="Basic residues" evidence="2">
    <location>
        <begin position="425"/>
        <end position="458"/>
    </location>
</feature>
<dbReference type="InterPro" id="IPR036483">
    <property type="entry name" value="PWI_dom_sf"/>
</dbReference>
<dbReference type="Gene3D" id="1.20.1390.10">
    <property type="entry name" value="PWI domain"/>
    <property type="match status" value="1"/>
</dbReference>
<proteinExistence type="predicted"/>
<dbReference type="EMBL" id="JBBNAE010000001">
    <property type="protein sequence ID" value="KAK9154352.1"/>
    <property type="molecule type" value="Genomic_DNA"/>
</dbReference>
<sequence>MSGGFFRGTSADQDTRFSNKQAKLLKSQKFAPELEHLVDVTKVKMDVIRPWIATRVTQLLGFEDEVLINFIYGLLDGKDVNGKGIQIQLTGFMEKNTGKFMKELWSLLLSAQKNTSGVPQQFLDAKEEELRKKKAESDRITLEIQKKKEVDQEKMKDMDGELDSLKLVADVSNGLPPNHSASKASDVHPKEDKDLDERNGSPKINRQSRTSAGRPTSSERISPRSISKSFSNSRSPSDDRHRSRSISVSPESRRRSISPERRYQSPRKNSVSPRYKDSQRRPRSPIRRRSPYSRRRSSSHSWRRSPSRGRHVPYSSRWRRSPSPWRRRSPSLRRHRSPSPTRRRSPSPRRRRTPSPTRYRSPSPLRRRSPSPIRRRSPRRRRSPSPMHRRSPSPMGQRSPIRNRRSLTPPRRRSTSLQRKGPSTPRRRSPLLIRRKSPPARSPKLRRSPLRSPRKRNRSPSPYKGRSPDYQRPRSLSRDRAVRGNGVGTSWRPIDYESERNRGEKSPVRYSSQGEAHGRKSRQKPISLMSPQRDPRDRGDIRRKKPVLEHDAERSPSQSEHSLSQKSNSVEDKRSSPTISESPVRQRQERRRHANSESPKRQAKSWAKHDDTSESGGGEESHHARGHMRHGQRTGSPAKKVMDSPHGGERNISSKDFDRDEYSSGEAEQHSSKHINRHMESIESRKKEKERKSEKPSTTVGHHGILIEKSTHILEEVEYGPGRAQGVRYSPDHGTDKLPLTRQLKSDSSNKMAQKPYLREDRKVIHSHDIEDRTLDERKDCIRNPSKRVVRNNQNRGTDSEENEKNRSENVERRKHKRTGKHDMSSGDDDSSHDSRIDERKEAKMRRREEKKLRKEERRQKREERRRRREEKRTSKLKNKIVDTVTPPSDIDNYRNDGDESDAAAVGRDSHLSEAEEMESEQKKLEIELRKKALESLRAKKAINA</sequence>
<feature type="compositionally biased region" description="Basic and acidic residues" evidence="2">
    <location>
        <begin position="757"/>
        <end position="782"/>
    </location>
</feature>
<feature type="compositionally biased region" description="Basic and acidic residues" evidence="2">
    <location>
        <begin position="821"/>
        <end position="863"/>
    </location>
</feature>
<reference evidence="4 5" key="1">
    <citation type="submission" date="2024-01" db="EMBL/GenBank/DDBJ databases">
        <title>Genome assemblies of Stephania.</title>
        <authorList>
            <person name="Yang L."/>
        </authorList>
    </citation>
    <scope>NUCLEOTIDE SEQUENCE [LARGE SCALE GENOMIC DNA]</scope>
    <source>
        <strain evidence="4">QJT</strain>
        <tissue evidence="4">Leaf</tissue>
    </source>
</reference>
<evidence type="ECO:0000256" key="2">
    <source>
        <dbReference type="SAM" id="MobiDB-lite"/>
    </source>
</evidence>
<feature type="domain" description="PWI" evidence="3">
    <location>
        <begin position="27"/>
        <end position="125"/>
    </location>
</feature>
<keyword evidence="5" id="KW-1185">Reference proteome</keyword>
<dbReference type="PANTHER" id="PTHR23148:SF0">
    <property type="entry name" value="SERINE_ARGININE REPETITIVE MATRIX PROTEIN 1"/>
    <property type="match status" value="1"/>
</dbReference>
<feature type="compositionally biased region" description="Basic and acidic residues" evidence="2">
    <location>
        <begin position="251"/>
        <end position="263"/>
    </location>
</feature>
<feature type="compositionally biased region" description="Basic residues" evidence="2">
    <location>
        <begin position="401"/>
        <end position="414"/>
    </location>
</feature>
<dbReference type="AlphaFoldDB" id="A0AAP0KN03"/>
<dbReference type="GO" id="GO:0048024">
    <property type="term" value="P:regulation of mRNA splicing, via spliceosome"/>
    <property type="evidence" value="ECO:0007669"/>
    <property type="project" value="TreeGrafter"/>
</dbReference>
<evidence type="ECO:0000313" key="5">
    <source>
        <dbReference type="Proteomes" id="UP001417504"/>
    </source>
</evidence>
<organism evidence="4 5">
    <name type="scientific">Stephania japonica</name>
    <dbReference type="NCBI Taxonomy" id="461633"/>
    <lineage>
        <taxon>Eukaryota</taxon>
        <taxon>Viridiplantae</taxon>
        <taxon>Streptophyta</taxon>
        <taxon>Embryophyta</taxon>
        <taxon>Tracheophyta</taxon>
        <taxon>Spermatophyta</taxon>
        <taxon>Magnoliopsida</taxon>
        <taxon>Ranunculales</taxon>
        <taxon>Menispermaceae</taxon>
        <taxon>Menispermoideae</taxon>
        <taxon>Cissampelideae</taxon>
        <taxon>Stephania</taxon>
    </lineage>
</organism>
<name>A0AAP0KN03_9MAGN</name>
<accession>A0AAP0KN03</accession>
<feature type="compositionally biased region" description="Basic and acidic residues" evidence="2">
    <location>
        <begin position="908"/>
        <end position="923"/>
    </location>
</feature>
<dbReference type="SMART" id="SM00311">
    <property type="entry name" value="PWI"/>
    <property type="match status" value="1"/>
</dbReference>
<dbReference type="InterPro" id="IPR002483">
    <property type="entry name" value="PWI_dom"/>
</dbReference>
<feature type="compositionally biased region" description="Basic residues" evidence="2">
    <location>
        <begin position="864"/>
        <end position="879"/>
    </location>
</feature>
<dbReference type="InterPro" id="IPR052225">
    <property type="entry name" value="Ser/Arg_repetitive_matrix"/>
</dbReference>
<dbReference type="Proteomes" id="UP001417504">
    <property type="component" value="Unassembled WGS sequence"/>
</dbReference>
<feature type="region of interest" description="Disordered" evidence="2">
    <location>
        <begin position="171"/>
        <end position="923"/>
    </location>
</feature>
<feature type="compositionally biased region" description="Basic and acidic residues" evidence="2">
    <location>
        <begin position="705"/>
        <end position="715"/>
    </location>
</feature>
<dbReference type="GO" id="GO:0006397">
    <property type="term" value="P:mRNA processing"/>
    <property type="evidence" value="ECO:0007669"/>
    <property type="project" value="UniProtKB-KW"/>
</dbReference>
<feature type="compositionally biased region" description="Basic and acidic residues" evidence="2">
    <location>
        <begin position="533"/>
        <end position="554"/>
    </location>
</feature>
<evidence type="ECO:0000259" key="3">
    <source>
        <dbReference type="PROSITE" id="PS51025"/>
    </source>
</evidence>
<evidence type="ECO:0000256" key="1">
    <source>
        <dbReference type="ARBA" id="ARBA00022664"/>
    </source>
</evidence>
<protein>
    <recommendedName>
        <fullName evidence="3">PWI domain-containing protein</fullName>
    </recommendedName>
</protein>
<keyword evidence="1" id="KW-0507">mRNA processing</keyword>
<feature type="compositionally biased region" description="Polar residues" evidence="2">
    <location>
        <begin position="555"/>
        <end position="568"/>
    </location>
</feature>